<evidence type="ECO:0000313" key="2">
    <source>
        <dbReference type="Proteomes" id="UP000813444"/>
    </source>
</evidence>
<proteinExistence type="predicted"/>
<name>A0A8K0T1Y5_9HYPO</name>
<accession>A0A8K0T1Y5</accession>
<keyword evidence="2" id="KW-1185">Reference proteome</keyword>
<dbReference type="AlphaFoldDB" id="A0A8K0T1Y5"/>
<evidence type="ECO:0000313" key="1">
    <source>
        <dbReference type="EMBL" id="KAH7328999.1"/>
    </source>
</evidence>
<dbReference type="EMBL" id="JAGPNK010000001">
    <property type="protein sequence ID" value="KAH7328999.1"/>
    <property type="molecule type" value="Genomic_DNA"/>
</dbReference>
<organism evidence="1 2">
    <name type="scientific">Stachybotrys elegans</name>
    <dbReference type="NCBI Taxonomy" id="80388"/>
    <lineage>
        <taxon>Eukaryota</taxon>
        <taxon>Fungi</taxon>
        <taxon>Dikarya</taxon>
        <taxon>Ascomycota</taxon>
        <taxon>Pezizomycotina</taxon>
        <taxon>Sordariomycetes</taxon>
        <taxon>Hypocreomycetidae</taxon>
        <taxon>Hypocreales</taxon>
        <taxon>Stachybotryaceae</taxon>
        <taxon>Stachybotrys</taxon>
    </lineage>
</organism>
<sequence>MAYSGDFYLGVTKGGQEAAGGRFIISIWQKRRQEMAGQAGLGLAEDEISTNWTCKVVGRRMTRRRNDAAQDAGKAHDVHHGVSQLILVHNCEERRIQERHRESPRAIF</sequence>
<protein>
    <submittedName>
        <fullName evidence="1">Uncharacterized protein</fullName>
    </submittedName>
</protein>
<gene>
    <name evidence="1" type="ORF">B0I35DRAFT_419002</name>
</gene>
<reference evidence="1" key="1">
    <citation type="journal article" date="2021" name="Nat. Commun.">
        <title>Genetic determinants of endophytism in the Arabidopsis root mycobiome.</title>
        <authorList>
            <person name="Mesny F."/>
            <person name="Miyauchi S."/>
            <person name="Thiergart T."/>
            <person name="Pickel B."/>
            <person name="Atanasova L."/>
            <person name="Karlsson M."/>
            <person name="Huettel B."/>
            <person name="Barry K.W."/>
            <person name="Haridas S."/>
            <person name="Chen C."/>
            <person name="Bauer D."/>
            <person name="Andreopoulos W."/>
            <person name="Pangilinan J."/>
            <person name="LaButti K."/>
            <person name="Riley R."/>
            <person name="Lipzen A."/>
            <person name="Clum A."/>
            <person name="Drula E."/>
            <person name="Henrissat B."/>
            <person name="Kohler A."/>
            <person name="Grigoriev I.V."/>
            <person name="Martin F.M."/>
            <person name="Hacquard S."/>
        </authorList>
    </citation>
    <scope>NUCLEOTIDE SEQUENCE</scope>
    <source>
        <strain evidence="1">MPI-CAGE-CH-0235</strain>
    </source>
</reference>
<dbReference type="Proteomes" id="UP000813444">
    <property type="component" value="Unassembled WGS sequence"/>
</dbReference>
<comment type="caution">
    <text evidence="1">The sequence shown here is derived from an EMBL/GenBank/DDBJ whole genome shotgun (WGS) entry which is preliminary data.</text>
</comment>